<dbReference type="EMBL" id="RCDD01000001">
    <property type="protein sequence ID" value="RLK60532.1"/>
    <property type="molecule type" value="Genomic_DNA"/>
</dbReference>
<evidence type="ECO:0000313" key="1">
    <source>
        <dbReference type="EMBL" id="RLK60532.1"/>
    </source>
</evidence>
<organism evidence="1 2">
    <name type="scientific">Actinokineospora cianjurensis</name>
    <dbReference type="NCBI Taxonomy" id="585224"/>
    <lineage>
        <taxon>Bacteria</taxon>
        <taxon>Bacillati</taxon>
        <taxon>Actinomycetota</taxon>
        <taxon>Actinomycetes</taxon>
        <taxon>Pseudonocardiales</taxon>
        <taxon>Pseudonocardiaceae</taxon>
        <taxon>Actinokineospora</taxon>
    </lineage>
</organism>
<proteinExistence type="predicted"/>
<sequence>MGDSSRAGVSKFQRAGLGVGSGSPGAVLCVIGGTSAQSRYLAGGGAARSPAWASHLV</sequence>
<reference evidence="1 2" key="1">
    <citation type="submission" date="2018-10" db="EMBL/GenBank/DDBJ databases">
        <title>Genomic Encyclopedia of Archaeal and Bacterial Type Strains, Phase II (KMG-II): from individual species to whole genera.</title>
        <authorList>
            <person name="Goeker M."/>
        </authorList>
    </citation>
    <scope>NUCLEOTIDE SEQUENCE [LARGE SCALE GENOMIC DNA]</scope>
    <source>
        <strain evidence="1 2">DSM 45657</strain>
    </source>
</reference>
<accession>A0A421B7R3</accession>
<name>A0A421B7R3_9PSEU</name>
<comment type="caution">
    <text evidence="1">The sequence shown here is derived from an EMBL/GenBank/DDBJ whole genome shotgun (WGS) entry which is preliminary data.</text>
</comment>
<dbReference type="Proteomes" id="UP000282454">
    <property type="component" value="Unassembled WGS sequence"/>
</dbReference>
<gene>
    <name evidence="1" type="ORF">CLV68_1038</name>
</gene>
<evidence type="ECO:0000313" key="2">
    <source>
        <dbReference type="Proteomes" id="UP000282454"/>
    </source>
</evidence>
<dbReference type="AlphaFoldDB" id="A0A421B7R3"/>
<protein>
    <submittedName>
        <fullName evidence="1">Uncharacterized protein</fullName>
    </submittedName>
</protein>
<keyword evidence="2" id="KW-1185">Reference proteome</keyword>